<sequence length="108" mass="12306">MDKWNTVWESLDEYSYGFGVKMFRGVTVGAVAGRDYLFNPIMSSFLDGITMIIKFPNDIVLEDLFLIISSSLISINSIISLLLYGTPRQPYTTYHEPYLKDCLTSLPH</sequence>
<accession>G2YN05</accession>
<dbReference type="InParanoid" id="G2YN05"/>
<reference evidence="3" key="1">
    <citation type="journal article" date="2011" name="PLoS Genet.">
        <title>Genomic analysis of the necrotrophic fungal pathogens Sclerotinia sclerotiorum and Botrytis cinerea.</title>
        <authorList>
            <person name="Amselem J."/>
            <person name="Cuomo C.A."/>
            <person name="van Kan J.A."/>
            <person name="Viaud M."/>
            <person name="Benito E.P."/>
            <person name="Couloux A."/>
            <person name="Coutinho P.M."/>
            <person name="de Vries R.P."/>
            <person name="Dyer P.S."/>
            <person name="Fillinger S."/>
            <person name="Fournier E."/>
            <person name="Gout L."/>
            <person name="Hahn M."/>
            <person name="Kohn L."/>
            <person name="Lapalu N."/>
            <person name="Plummer K.M."/>
            <person name="Pradier J.M."/>
            <person name="Quevillon E."/>
            <person name="Sharon A."/>
            <person name="Simon A."/>
            <person name="ten Have A."/>
            <person name="Tudzynski B."/>
            <person name="Tudzynski P."/>
            <person name="Wincker P."/>
            <person name="Andrew M."/>
            <person name="Anthouard V."/>
            <person name="Beever R.E."/>
            <person name="Beffa R."/>
            <person name="Benoit I."/>
            <person name="Bouzid O."/>
            <person name="Brault B."/>
            <person name="Chen Z."/>
            <person name="Choquer M."/>
            <person name="Collemare J."/>
            <person name="Cotton P."/>
            <person name="Danchin E.G."/>
            <person name="Da Silva C."/>
            <person name="Gautier A."/>
            <person name="Giraud C."/>
            <person name="Giraud T."/>
            <person name="Gonzalez C."/>
            <person name="Grossetete S."/>
            <person name="Guldener U."/>
            <person name="Henrissat B."/>
            <person name="Howlett B.J."/>
            <person name="Kodira C."/>
            <person name="Kretschmer M."/>
            <person name="Lappartient A."/>
            <person name="Leroch M."/>
            <person name="Levis C."/>
            <person name="Mauceli E."/>
            <person name="Neuveglise C."/>
            <person name="Oeser B."/>
            <person name="Pearson M."/>
            <person name="Poulain J."/>
            <person name="Poussereau N."/>
            <person name="Quesneville H."/>
            <person name="Rascle C."/>
            <person name="Schumacher J."/>
            <person name="Segurens B."/>
            <person name="Sexton A."/>
            <person name="Silva E."/>
            <person name="Sirven C."/>
            <person name="Soanes D.M."/>
            <person name="Talbot N.J."/>
            <person name="Templeton M."/>
            <person name="Yandava C."/>
            <person name="Yarden O."/>
            <person name="Zeng Q."/>
            <person name="Rollins J.A."/>
            <person name="Lebrun M.H."/>
            <person name="Dickman M."/>
        </authorList>
    </citation>
    <scope>NUCLEOTIDE SEQUENCE [LARGE SCALE GENOMIC DNA]</scope>
    <source>
        <strain evidence="3">T4</strain>
    </source>
</reference>
<keyword evidence="1" id="KW-0812">Transmembrane</keyword>
<organism evidence="2 3">
    <name type="scientific">Botryotinia fuckeliana (strain T4)</name>
    <name type="common">Noble rot fungus</name>
    <name type="synonym">Botrytis cinerea</name>
    <dbReference type="NCBI Taxonomy" id="999810"/>
    <lineage>
        <taxon>Eukaryota</taxon>
        <taxon>Fungi</taxon>
        <taxon>Dikarya</taxon>
        <taxon>Ascomycota</taxon>
        <taxon>Pezizomycotina</taxon>
        <taxon>Leotiomycetes</taxon>
        <taxon>Helotiales</taxon>
        <taxon>Sclerotiniaceae</taxon>
        <taxon>Botrytis</taxon>
    </lineage>
</organism>
<keyword evidence="1" id="KW-1133">Transmembrane helix</keyword>
<keyword evidence="1" id="KW-0472">Membrane</keyword>
<evidence type="ECO:0000256" key="1">
    <source>
        <dbReference type="SAM" id="Phobius"/>
    </source>
</evidence>
<evidence type="ECO:0000313" key="2">
    <source>
        <dbReference type="EMBL" id="CCD53003.1"/>
    </source>
</evidence>
<dbReference type="Proteomes" id="UP000008177">
    <property type="component" value="Unplaced contigs"/>
</dbReference>
<gene>
    <name evidence="2" type="ORF">BofuT4_P139270.1</name>
</gene>
<feature type="transmembrane region" description="Helical" evidence="1">
    <location>
        <begin position="64"/>
        <end position="84"/>
    </location>
</feature>
<dbReference type="EMBL" id="FQ790345">
    <property type="protein sequence ID" value="CCD53003.1"/>
    <property type="molecule type" value="Genomic_DNA"/>
</dbReference>
<evidence type="ECO:0000313" key="3">
    <source>
        <dbReference type="Proteomes" id="UP000008177"/>
    </source>
</evidence>
<dbReference type="AlphaFoldDB" id="G2YN05"/>
<protein>
    <submittedName>
        <fullName evidence="2">Uncharacterized protein</fullName>
    </submittedName>
</protein>
<proteinExistence type="predicted"/>
<name>G2YN05_BOTF4</name>
<dbReference type="HOGENOM" id="CLU_2196537_0_0_1"/>